<sequence>MYNFRVLLTNCLCIGEMDLEYLFIFLFIFFFLRLSLALSPRLECSGRISAHCKLRLPGLRHSPASASRVAGTTGARHLARLVFCMASQSTGITGMNHCTQPLNLLFAIGLFNLSSSSWCNLDGLYVSSNFSFFLDCPNLWYMIAHNSPYVFFIFVRSVVMSPLSFLILFI</sequence>
<dbReference type="Ensembl" id="ENSPANT00000080267.1">
    <property type="protein sequence ID" value="ENSPANP00000053287.1"/>
    <property type="gene ID" value="ENSPANG00000047038.1"/>
</dbReference>
<name>A0A8I5N1Q2_PAPAN</name>
<protein>
    <submittedName>
        <fullName evidence="2">Uncharacterized protein</fullName>
    </submittedName>
</protein>
<reference evidence="2" key="3">
    <citation type="submission" date="2025-09" db="UniProtKB">
        <authorList>
            <consortium name="Ensembl"/>
        </authorList>
    </citation>
    <scope>IDENTIFICATION</scope>
</reference>
<organism evidence="2 3">
    <name type="scientific">Papio anubis</name>
    <name type="common">Olive baboon</name>
    <dbReference type="NCBI Taxonomy" id="9555"/>
    <lineage>
        <taxon>Eukaryota</taxon>
        <taxon>Metazoa</taxon>
        <taxon>Chordata</taxon>
        <taxon>Craniata</taxon>
        <taxon>Vertebrata</taxon>
        <taxon>Euteleostomi</taxon>
        <taxon>Mammalia</taxon>
        <taxon>Eutheria</taxon>
        <taxon>Euarchontoglires</taxon>
        <taxon>Primates</taxon>
        <taxon>Haplorrhini</taxon>
        <taxon>Catarrhini</taxon>
        <taxon>Cercopithecidae</taxon>
        <taxon>Cercopithecinae</taxon>
        <taxon>Papio</taxon>
    </lineage>
</organism>
<reference evidence="2 3" key="1">
    <citation type="submission" date="2012-03" db="EMBL/GenBank/DDBJ databases">
        <title>Whole Genome Assembly of Papio anubis.</title>
        <authorList>
            <person name="Liu Y.L."/>
            <person name="Abraham K.A."/>
            <person name="Akbar H.A."/>
            <person name="Ali S.A."/>
            <person name="Anosike U.A."/>
            <person name="Aqrawi P.A."/>
            <person name="Arias F.A."/>
            <person name="Attaway T.A."/>
            <person name="Awwad R.A."/>
            <person name="Babu C.B."/>
            <person name="Bandaranaike D.B."/>
            <person name="Battles P.B."/>
            <person name="Bell A.B."/>
            <person name="Beltran B.B."/>
            <person name="Berhane-Mersha D.B."/>
            <person name="Bess C.B."/>
            <person name="Bickham C.B."/>
            <person name="Bolden T.B."/>
            <person name="Carter K.C."/>
            <person name="Chau D.C."/>
            <person name="Chavez A.C."/>
            <person name="Clerc-Blankenburg K.C."/>
            <person name="Coyle M.C."/>
            <person name="Dao M.D."/>
            <person name="Davila M.L.D."/>
            <person name="Davy-Carroll L.D."/>
            <person name="Denson S.D."/>
            <person name="Dinh H.D."/>
            <person name="Fernandez S.F."/>
            <person name="Fernando P.F."/>
            <person name="Forbes L.F."/>
            <person name="Francis C.F."/>
            <person name="Francisco L.F."/>
            <person name="Fu Q.F."/>
            <person name="Garcia-Iii R.G."/>
            <person name="Garrett T.G."/>
            <person name="Gross S.G."/>
            <person name="Gubbala S.G."/>
            <person name="Hirani K.H."/>
            <person name="Hogues M.H."/>
            <person name="Hollins B.H."/>
            <person name="Jackson L.J."/>
            <person name="Javaid M.J."/>
            <person name="Jhangiani S.J."/>
            <person name="Johnson A.J."/>
            <person name="Johnson B.J."/>
            <person name="Jones J.J."/>
            <person name="Joshi V.J."/>
            <person name="Kalu J.K."/>
            <person name="Khan N.K."/>
            <person name="Korchina V.K."/>
            <person name="Kovar C.K."/>
            <person name="Lago L.L."/>
            <person name="Lara F.L."/>
            <person name="Le T.-K.L."/>
            <person name="Lee S.L."/>
            <person name="Legall-Iii F.L."/>
            <person name="Lemon S.L."/>
            <person name="Liu J.L."/>
            <person name="Liu Y.-S.L."/>
            <person name="Liyanage D.L."/>
            <person name="Lopez J.L."/>
            <person name="Lorensuhewa L.L."/>
            <person name="Mata R.M."/>
            <person name="Mathew T.M."/>
            <person name="Mercado C.M."/>
            <person name="Mercado I.M."/>
            <person name="Morales K.M."/>
            <person name="Morgan M.M."/>
            <person name="Munidasa M.M."/>
            <person name="Ngo D.N."/>
            <person name="Nguyen L.N."/>
            <person name="Nguyen T.N."/>
            <person name="Nguyen N.N."/>
            <person name="Obregon M.O."/>
            <person name="Okwuonu G.O."/>
            <person name="Ongeri F.O."/>
            <person name="Onwere C.O."/>
            <person name="Osifeso I.O."/>
            <person name="Parra A.P."/>
            <person name="Patil S.P."/>
            <person name="Perez A.P."/>
            <person name="Perez Y.P."/>
            <person name="Pham C.P."/>
            <person name="Pu L.-L.P."/>
            <person name="Puazo M.P."/>
            <person name="Quiroz J.Q."/>
            <person name="Rouhana J.R."/>
            <person name="Ruiz M.R."/>
            <person name="Ruiz S.-J.R."/>
            <person name="Saada N.S."/>
            <person name="Santibanez J.S."/>
            <person name="Scheel M.S."/>
            <person name="Schneider B.S."/>
            <person name="Simmons D.S."/>
            <person name="Sisson I.S."/>
            <person name="Tang L.-Y.T."/>
            <person name="Thornton R.T."/>
            <person name="Tisius J.T."/>
            <person name="Toledanes G.T."/>
            <person name="Trejos Z.T."/>
            <person name="Usmani K.U."/>
            <person name="Varghese R.V."/>
            <person name="Vattathil S.V."/>
            <person name="Vee V.V."/>
            <person name="Walker D.W."/>
            <person name="Weissenberger G.W."/>
            <person name="White C.W."/>
            <person name="Williams A.W."/>
            <person name="Woodworth J.W."/>
            <person name="Wright R.W."/>
            <person name="Zhu Y.Z."/>
            <person name="Han Y.H."/>
            <person name="Newsham I.N."/>
            <person name="Nazareth L.N."/>
            <person name="Worley K.W."/>
            <person name="Muzny D.M."/>
            <person name="Rogers J.R."/>
            <person name="Gibbs R.G."/>
        </authorList>
    </citation>
    <scope>NUCLEOTIDE SEQUENCE [LARGE SCALE GENOMIC DNA]</scope>
</reference>
<dbReference type="GeneTree" id="ENSGT00940000163505"/>
<evidence type="ECO:0000313" key="2">
    <source>
        <dbReference type="Ensembl" id="ENSPANP00000053287.1"/>
    </source>
</evidence>
<accession>A0A8I5N1Q2</accession>
<keyword evidence="3" id="KW-1185">Reference proteome</keyword>
<evidence type="ECO:0000313" key="3">
    <source>
        <dbReference type="Proteomes" id="UP000028761"/>
    </source>
</evidence>
<evidence type="ECO:0000256" key="1">
    <source>
        <dbReference type="SAM" id="Phobius"/>
    </source>
</evidence>
<dbReference type="PRINTS" id="PR02045">
    <property type="entry name" value="F138DOMAIN"/>
</dbReference>
<feature type="transmembrane region" description="Helical" evidence="1">
    <location>
        <begin position="20"/>
        <end position="38"/>
    </location>
</feature>
<feature type="transmembrane region" description="Helical" evidence="1">
    <location>
        <begin position="149"/>
        <end position="169"/>
    </location>
</feature>
<keyword evidence="1" id="KW-0472">Membrane</keyword>
<reference evidence="2" key="2">
    <citation type="submission" date="2025-08" db="UniProtKB">
        <authorList>
            <consortium name="Ensembl"/>
        </authorList>
    </citation>
    <scope>IDENTIFICATION</scope>
</reference>
<keyword evidence="1" id="KW-0812">Transmembrane</keyword>
<dbReference type="PANTHER" id="PTHR12138:SF75">
    <property type="entry name" value="SECRETED PROTEIN"/>
    <property type="match status" value="1"/>
</dbReference>
<keyword evidence="1" id="KW-1133">Transmembrane helix</keyword>
<dbReference type="Proteomes" id="UP000028761">
    <property type="component" value="Chromosome 9"/>
</dbReference>
<dbReference type="PANTHER" id="PTHR12138">
    <property type="entry name" value="PRIMATE-EXPANDED PROTEIN FAMILY"/>
    <property type="match status" value="1"/>
</dbReference>
<proteinExistence type="predicted"/>
<dbReference type="AlphaFoldDB" id="A0A8I5N1Q2"/>